<reference evidence="4" key="3">
    <citation type="submission" date="2025-08" db="UniProtKB">
        <authorList>
            <consortium name="Ensembl"/>
        </authorList>
    </citation>
    <scope>IDENTIFICATION</scope>
</reference>
<dbReference type="Pfam" id="PF04791">
    <property type="entry name" value="LMBR1"/>
    <property type="match status" value="2"/>
</dbReference>
<feature type="transmembrane region" description="Helical" evidence="3">
    <location>
        <begin position="326"/>
        <end position="350"/>
    </location>
</feature>
<feature type="coiled-coil region" evidence="2">
    <location>
        <begin position="183"/>
        <end position="210"/>
    </location>
</feature>
<dbReference type="AlphaFoldDB" id="H2XUT2"/>
<keyword evidence="5" id="KW-1185">Reference proteome</keyword>
<reference evidence="4" key="2">
    <citation type="journal article" date="2008" name="Genome Biol.">
        <title>Improved genome assembly and evidence-based global gene model set for the chordate Ciona intestinalis: new insight into intron and operon populations.</title>
        <authorList>
            <person name="Satou Y."/>
            <person name="Mineta K."/>
            <person name="Ogasawara M."/>
            <person name="Sasakura Y."/>
            <person name="Shoguchi E."/>
            <person name="Ueno K."/>
            <person name="Yamada L."/>
            <person name="Matsumoto J."/>
            <person name="Wasserscheid J."/>
            <person name="Dewar K."/>
            <person name="Wiley G.B."/>
            <person name="Macmil S.L."/>
            <person name="Roe B.A."/>
            <person name="Zeller R.W."/>
            <person name="Hastings K.E."/>
            <person name="Lemaire P."/>
            <person name="Lindquist E."/>
            <person name="Endo T."/>
            <person name="Hotta K."/>
            <person name="Inaba K."/>
        </authorList>
    </citation>
    <scope>NUCLEOTIDE SEQUENCE [LARGE SCALE GENOMIC DNA]</scope>
    <source>
        <strain evidence="4">wild type</strain>
    </source>
</reference>
<evidence type="ECO:0000313" key="4">
    <source>
        <dbReference type="Ensembl" id="ENSCINP00000033416.1"/>
    </source>
</evidence>
<dbReference type="InterPro" id="IPR008075">
    <property type="entry name" value="LIMR"/>
</dbReference>
<feature type="transmembrane region" description="Helical" evidence="3">
    <location>
        <begin position="116"/>
        <end position="142"/>
    </location>
</feature>
<evidence type="ECO:0000256" key="2">
    <source>
        <dbReference type="SAM" id="Coils"/>
    </source>
</evidence>
<keyword evidence="3" id="KW-0472">Membrane</keyword>
<dbReference type="OMA" id="PLIYSCV"/>
<dbReference type="GO" id="GO:0004888">
    <property type="term" value="F:transmembrane signaling receptor activity"/>
    <property type="evidence" value="ECO:0000318"/>
    <property type="project" value="GO_Central"/>
</dbReference>
<protein>
    <submittedName>
        <fullName evidence="4">Uncharacterized protein</fullName>
    </submittedName>
</protein>
<dbReference type="GO" id="GO:0005886">
    <property type="term" value="C:plasma membrane"/>
    <property type="evidence" value="ECO:0000318"/>
    <property type="project" value="GO_Central"/>
</dbReference>
<proteinExistence type="inferred from homology"/>
<evidence type="ECO:0000313" key="5">
    <source>
        <dbReference type="Proteomes" id="UP000008144"/>
    </source>
</evidence>
<dbReference type="EMBL" id="EAAA01002406">
    <property type="status" value="NOT_ANNOTATED_CDS"/>
    <property type="molecule type" value="Genomic_DNA"/>
</dbReference>
<sequence length="537" mass="61134">MLPMSMLSNEVVHLYPDSYWVQWLNGALIHTFWQWTFILSNASLFALLPFSYFFTESEGFSGQKKGLMSRVYETITVLVLLAVLVLGMAVLALAFFDHDNSAQEILMRVSGYYVQYLYSFLLCICVVLMVVTCAPLGFTTLFDAMGHLLVKPKLFENNDNRIEAEKYEEEALERKLKSASYMAKVSQQEKQDLQREFESTKKTRLKLERRKRASALERNLGYPLAMILLLVLTGLALCMVSFHILKLVFVGDEELHPSTSREDFGKDYRNIYRPKTSPKEKKQQKEEAVHWWWQFWLTTETLPTEVNDVTEGPSLHTLGANSLSPFGIFGTFVEVSVVLYLMLASVVGLYNMPGFRLLKPQKYNTEITKIILNCLVVQLLSSSLPVLSRVLGITVFELQGNFGKFSWLGNFYIIFGCNVGFAAVTALCLVNKFTLKMRRELYKALRFRSVSITPNVKRTRPPDMAAHTSVFLTNASDVLQKNEEPDNNSNDALQTTLFALEKQLKEVDDKICSPSRTSKLTSRKFLGPTALNAVVHR</sequence>
<keyword evidence="3" id="KW-1133">Transmembrane helix</keyword>
<dbReference type="PRINTS" id="PR01692">
    <property type="entry name" value="LIPOCALINIMR"/>
</dbReference>
<keyword evidence="3" id="KW-0812">Transmembrane</keyword>
<dbReference type="PANTHER" id="PTHR12625:SF0">
    <property type="entry name" value="PROTEIN LILIPOD"/>
    <property type="match status" value="1"/>
</dbReference>
<accession>H2XUT2</accession>
<organism evidence="4 5">
    <name type="scientific">Ciona intestinalis</name>
    <name type="common">Transparent sea squirt</name>
    <name type="synonym">Ascidia intestinalis</name>
    <dbReference type="NCBI Taxonomy" id="7719"/>
    <lineage>
        <taxon>Eukaryota</taxon>
        <taxon>Metazoa</taxon>
        <taxon>Chordata</taxon>
        <taxon>Tunicata</taxon>
        <taxon>Ascidiacea</taxon>
        <taxon>Phlebobranchia</taxon>
        <taxon>Cionidae</taxon>
        <taxon>Ciona</taxon>
    </lineage>
</organism>
<feature type="transmembrane region" description="Helical" evidence="3">
    <location>
        <begin position="411"/>
        <end position="430"/>
    </location>
</feature>
<feature type="transmembrane region" description="Helical" evidence="3">
    <location>
        <begin position="32"/>
        <end position="54"/>
    </location>
</feature>
<dbReference type="GeneTree" id="ENSGT00390000007809"/>
<comment type="similarity">
    <text evidence="1">Belongs to the LIMR family.</text>
</comment>
<reference evidence="5" key="1">
    <citation type="journal article" date="2002" name="Science">
        <title>The draft genome of Ciona intestinalis: insights into chordate and vertebrate origins.</title>
        <authorList>
            <person name="Dehal P."/>
            <person name="Satou Y."/>
            <person name="Campbell R.K."/>
            <person name="Chapman J."/>
            <person name="Degnan B."/>
            <person name="De Tomaso A."/>
            <person name="Davidson B."/>
            <person name="Di Gregorio A."/>
            <person name="Gelpke M."/>
            <person name="Goodstein D.M."/>
            <person name="Harafuji N."/>
            <person name="Hastings K.E."/>
            <person name="Ho I."/>
            <person name="Hotta K."/>
            <person name="Huang W."/>
            <person name="Kawashima T."/>
            <person name="Lemaire P."/>
            <person name="Martinez D."/>
            <person name="Meinertzhagen I.A."/>
            <person name="Necula S."/>
            <person name="Nonaka M."/>
            <person name="Putnam N."/>
            <person name="Rash S."/>
            <person name="Saiga H."/>
            <person name="Satake M."/>
            <person name="Terry A."/>
            <person name="Yamada L."/>
            <person name="Wang H.G."/>
            <person name="Awazu S."/>
            <person name="Azumi K."/>
            <person name="Boore J."/>
            <person name="Branno M."/>
            <person name="Chin-Bow S."/>
            <person name="DeSantis R."/>
            <person name="Doyle S."/>
            <person name="Francino P."/>
            <person name="Keys D.N."/>
            <person name="Haga S."/>
            <person name="Hayashi H."/>
            <person name="Hino K."/>
            <person name="Imai K.S."/>
            <person name="Inaba K."/>
            <person name="Kano S."/>
            <person name="Kobayashi K."/>
            <person name="Kobayashi M."/>
            <person name="Lee B.I."/>
            <person name="Makabe K.W."/>
            <person name="Manohar C."/>
            <person name="Matassi G."/>
            <person name="Medina M."/>
            <person name="Mochizuki Y."/>
            <person name="Mount S."/>
            <person name="Morishita T."/>
            <person name="Miura S."/>
            <person name="Nakayama A."/>
            <person name="Nishizaka S."/>
            <person name="Nomoto H."/>
            <person name="Ohta F."/>
            <person name="Oishi K."/>
            <person name="Rigoutsos I."/>
            <person name="Sano M."/>
            <person name="Sasaki A."/>
            <person name="Sasakura Y."/>
            <person name="Shoguchi E."/>
            <person name="Shin-i T."/>
            <person name="Spagnuolo A."/>
            <person name="Stainier D."/>
            <person name="Suzuki M.M."/>
            <person name="Tassy O."/>
            <person name="Takatori N."/>
            <person name="Tokuoka M."/>
            <person name="Yagi K."/>
            <person name="Yoshizaki F."/>
            <person name="Wada S."/>
            <person name="Zhang C."/>
            <person name="Hyatt P.D."/>
            <person name="Larimer F."/>
            <person name="Detter C."/>
            <person name="Doggett N."/>
            <person name="Glavina T."/>
            <person name="Hawkins T."/>
            <person name="Richardson P."/>
            <person name="Lucas S."/>
            <person name="Kohara Y."/>
            <person name="Levine M."/>
            <person name="Satoh N."/>
            <person name="Rokhsar D.S."/>
        </authorList>
    </citation>
    <scope>NUCLEOTIDE SEQUENCE [LARGE SCALE GENOMIC DNA]</scope>
</reference>
<evidence type="ECO:0000256" key="3">
    <source>
        <dbReference type="SAM" id="Phobius"/>
    </source>
</evidence>
<evidence type="ECO:0000256" key="1">
    <source>
        <dbReference type="ARBA" id="ARBA00010487"/>
    </source>
</evidence>
<dbReference type="GO" id="GO:0007165">
    <property type="term" value="P:signal transduction"/>
    <property type="evidence" value="ECO:0000318"/>
    <property type="project" value="GO_Central"/>
</dbReference>
<dbReference type="Proteomes" id="UP000008144">
    <property type="component" value="Chromosome 7"/>
</dbReference>
<dbReference type="STRING" id="7719.ENSCINP00000033416"/>
<feature type="transmembrane region" description="Helical" evidence="3">
    <location>
        <begin position="370"/>
        <end position="391"/>
    </location>
</feature>
<name>H2XUT2_CIOIN</name>
<dbReference type="HOGENOM" id="CLU_029445_1_0_1"/>
<reference evidence="4" key="4">
    <citation type="submission" date="2025-09" db="UniProtKB">
        <authorList>
            <consortium name="Ensembl"/>
        </authorList>
    </citation>
    <scope>IDENTIFICATION</scope>
</reference>
<feature type="transmembrane region" description="Helical" evidence="3">
    <location>
        <begin position="220"/>
        <end position="245"/>
    </location>
</feature>
<dbReference type="InterPro" id="IPR006876">
    <property type="entry name" value="LMBR1-like_membr_prot"/>
</dbReference>
<feature type="transmembrane region" description="Helical" evidence="3">
    <location>
        <begin position="75"/>
        <end position="96"/>
    </location>
</feature>
<dbReference type="PANTHER" id="PTHR12625">
    <property type="entry name" value="LIPOCALIN-1 INTERACTING MEMBRANE RECEPTOR LIMR"/>
    <property type="match status" value="1"/>
</dbReference>
<dbReference type="Ensembl" id="ENSCINT00000035726.1">
    <property type="protein sequence ID" value="ENSCINP00000033416.1"/>
    <property type="gene ID" value="ENSCING00000018686.1"/>
</dbReference>
<dbReference type="FunCoup" id="H2XUT2">
    <property type="interactions" value="66"/>
</dbReference>
<dbReference type="InParanoid" id="H2XUT2"/>
<keyword evidence="2" id="KW-0175">Coiled coil</keyword>